<dbReference type="InterPro" id="IPR039426">
    <property type="entry name" value="TonB-dep_rcpt-like"/>
</dbReference>
<dbReference type="Pfam" id="PF13715">
    <property type="entry name" value="CarbopepD_reg_2"/>
    <property type="match status" value="1"/>
</dbReference>
<keyword evidence="3" id="KW-0378">Hydrolase</keyword>
<keyword evidence="1" id="KW-0732">Signal</keyword>
<dbReference type="GO" id="GO:0004180">
    <property type="term" value="F:carboxypeptidase activity"/>
    <property type="evidence" value="ECO:0007669"/>
    <property type="project" value="UniProtKB-KW"/>
</dbReference>
<protein>
    <submittedName>
        <fullName evidence="3">Carboxypeptidase-like regulatory domain-containing protein</fullName>
    </submittedName>
</protein>
<reference evidence="3" key="1">
    <citation type="submission" date="2020-08" db="EMBL/GenBank/DDBJ databases">
        <title>Lewinella bacteria from marine environments.</title>
        <authorList>
            <person name="Zhong Y."/>
        </authorList>
    </citation>
    <scope>NUCLEOTIDE SEQUENCE</scope>
    <source>
        <strain evidence="3">KCTC 42187</strain>
    </source>
</reference>
<keyword evidence="3" id="KW-0645">Protease</keyword>
<evidence type="ECO:0000256" key="1">
    <source>
        <dbReference type="ARBA" id="ARBA00022729"/>
    </source>
</evidence>
<keyword evidence="4" id="KW-1185">Reference proteome</keyword>
<dbReference type="SUPFAM" id="SSF56935">
    <property type="entry name" value="Porins"/>
    <property type="match status" value="1"/>
</dbReference>
<dbReference type="GO" id="GO:0044718">
    <property type="term" value="P:siderophore transmembrane transport"/>
    <property type="evidence" value="ECO:0007669"/>
    <property type="project" value="TreeGrafter"/>
</dbReference>
<comment type="caution">
    <text evidence="3">The sequence shown here is derived from an EMBL/GenBank/DDBJ whole genome shotgun (WGS) entry which is preliminary data.</text>
</comment>
<organism evidence="3 4">
    <name type="scientific">Neolewinella lacunae</name>
    <dbReference type="NCBI Taxonomy" id="1517758"/>
    <lineage>
        <taxon>Bacteria</taxon>
        <taxon>Pseudomonadati</taxon>
        <taxon>Bacteroidota</taxon>
        <taxon>Saprospiria</taxon>
        <taxon>Saprospirales</taxon>
        <taxon>Lewinellaceae</taxon>
        <taxon>Neolewinella</taxon>
    </lineage>
</organism>
<keyword evidence="3" id="KW-0121">Carboxypeptidase</keyword>
<evidence type="ECO:0000313" key="4">
    <source>
        <dbReference type="Proteomes" id="UP000650081"/>
    </source>
</evidence>
<dbReference type="GO" id="GO:0015344">
    <property type="term" value="F:siderophore uptake transmembrane transporter activity"/>
    <property type="evidence" value="ECO:0007669"/>
    <property type="project" value="TreeGrafter"/>
</dbReference>
<sequence length="711" mass="78532">MAWLFCAVAQGQGEGWRGSVVDLANGEPLPGATLSWVAGEHLLGGTTTDAAGEFYLAPPSPDFAEKCQLEVSFIGYRLLVLPHPELPSKEKELQLRLQDASNELAQVEISAEQVLAAGFRVEKLDPLEIYTNPIAKADPLLAVTASPSATNTDESAAVSLRGSSPNASSVFFEGVPLYGAVRFAQLEGIGTFSIFNTATLEDVQVFPSNPPLEFGNVAAGLISLQGSEQLPEQLYGGATLSLAGLGLNLAGATGQRGRFLVFGSYQPSDLLTQANPAALAQLPSFRAVDGGVYWHWRPDSVSNLKLLHYQLDESYRFLTEHPSNADLRFDQSRYRHSTVLSYRRRTGKNAYFSTALGWTRDRATFGGGNLNIASQGEDLYFSLAYRTLLGPWTWQTGLTADHRRLVAQGTVPAYDYALRPTDPVTEFTGTEILPLYEAYSFANRELGPHWRLGLGVRGQLPIGPAPRFLGGQVYGEWTPTNRQRVLFSAGNYRRLNPAGLVAPGEAQILSQQLAIDYEYRRKRWVYQAGLYHKQEQLKDRARTVWGAESGIDFRIPPKLTLSLAGTLLRVSGEQQEVRNFDAFDVPFFLRSTAQYQAPGGWTFGLSSIWRAGTLYSPLQAVRFNEALELYAPIFGPAEMPRRLPNYFLLNANVSKLIPLGESWSVLAFANLNNAFDYENPSGVAYNFDYTASRFELFSRRLLFLGVMVNWL</sequence>
<name>A0A923TCR9_9BACT</name>
<dbReference type="PANTHER" id="PTHR30069:SF29">
    <property type="entry name" value="HEMOGLOBIN AND HEMOGLOBIN-HAPTOGLOBIN-BINDING PROTEIN 1-RELATED"/>
    <property type="match status" value="1"/>
</dbReference>
<gene>
    <name evidence="3" type="ORF">H9S92_07655</name>
</gene>
<keyword evidence="2" id="KW-0175">Coiled coil</keyword>
<dbReference type="PANTHER" id="PTHR30069">
    <property type="entry name" value="TONB-DEPENDENT OUTER MEMBRANE RECEPTOR"/>
    <property type="match status" value="1"/>
</dbReference>
<dbReference type="RefSeq" id="WP_187466123.1">
    <property type="nucleotide sequence ID" value="NZ_JACSIT010000085.1"/>
</dbReference>
<evidence type="ECO:0000256" key="2">
    <source>
        <dbReference type="SAM" id="Coils"/>
    </source>
</evidence>
<feature type="coiled-coil region" evidence="2">
    <location>
        <begin position="90"/>
        <end position="117"/>
    </location>
</feature>
<evidence type="ECO:0000313" key="3">
    <source>
        <dbReference type="EMBL" id="MBC6994032.1"/>
    </source>
</evidence>
<dbReference type="SUPFAM" id="SSF49464">
    <property type="entry name" value="Carboxypeptidase regulatory domain-like"/>
    <property type="match status" value="1"/>
</dbReference>
<dbReference type="Proteomes" id="UP000650081">
    <property type="component" value="Unassembled WGS sequence"/>
</dbReference>
<dbReference type="InterPro" id="IPR008969">
    <property type="entry name" value="CarboxyPept-like_regulatory"/>
</dbReference>
<dbReference type="EMBL" id="JACSIT010000085">
    <property type="protein sequence ID" value="MBC6994032.1"/>
    <property type="molecule type" value="Genomic_DNA"/>
</dbReference>
<proteinExistence type="predicted"/>
<accession>A0A923TCR9</accession>
<dbReference type="AlphaFoldDB" id="A0A923TCR9"/>